<proteinExistence type="predicted"/>
<dbReference type="RefSeq" id="WP_296948471.1">
    <property type="nucleotide sequence ID" value="NZ_LT599021.1"/>
</dbReference>
<reference evidence="3" key="1">
    <citation type="submission" date="2016-04" db="EMBL/GenBank/DDBJ databases">
        <authorList>
            <person name="Evans L.H."/>
            <person name="Alamgir A."/>
            <person name="Owens N."/>
            <person name="Weber N.D."/>
            <person name="Virtaneva K."/>
            <person name="Barbian K."/>
            <person name="Babar A."/>
            <person name="Rosenke K."/>
        </authorList>
    </citation>
    <scope>NUCLEOTIDE SEQUENCE</scope>
    <source>
        <strain evidence="3">86-2</strain>
    </source>
</reference>
<evidence type="ECO:0000313" key="3">
    <source>
        <dbReference type="EMBL" id="SBV97760.1"/>
    </source>
</evidence>
<evidence type="ECO:0000256" key="1">
    <source>
        <dbReference type="SAM" id="SignalP"/>
    </source>
</evidence>
<dbReference type="PANTHER" id="PTHR43752">
    <property type="entry name" value="BNR/ASP-BOX REPEAT FAMILY PROTEIN"/>
    <property type="match status" value="1"/>
</dbReference>
<dbReference type="EMBL" id="FLUL01000001">
    <property type="protein sequence ID" value="SBV97760.1"/>
    <property type="molecule type" value="Genomic_DNA"/>
</dbReference>
<protein>
    <recommendedName>
        <fullName evidence="2">Sialidase domain-containing protein</fullName>
    </recommendedName>
</protein>
<sequence length="365" mass="41027">MDKFYFRAYSILIVTMSILTIPCLAQSADNQKWKEGILVDEFIYDSAEFPSVHAATIAETPSGLITAFFGGKYEGHPEVNIYTSRHTATGWTPPVKVADGIVSDTLRKACYNPVLFQYPDGELLLFYKIGKNVQDWTGYLIRSYDDGQTWTKPEALPEGFLGPIKNKPILIGNKLICASSTENDGWQVHMEFTEDRGKTWRKTSPINSKPWNIIQPSILTLSNNVLQIVCRSQNEHIISAFSKDAGETWSDPIALYLPNNNSGTDAVTLKDGRQLMVYNHVAASESAYKDKARTPLNVALSDDGITWKASLILEDSPIKEYSYPSVIQGEDGMIHIVYTWRREKIKYVKVDPSLLKSETIVNGKW</sequence>
<evidence type="ECO:0000259" key="2">
    <source>
        <dbReference type="Pfam" id="PF13088"/>
    </source>
</evidence>
<gene>
    <name evidence="3" type="ORF">KL86DYS2_11329</name>
</gene>
<accession>A0A212JEB8</accession>
<keyword evidence="1" id="KW-0732">Signal</keyword>
<dbReference type="CDD" id="cd15482">
    <property type="entry name" value="Sialidase_non-viral"/>
    <property type="match status" value="1"/>
</dbReference>
<organism evidence="3">
    <name type="scientific">uncultured Dysgonomonas sp</name>
    <dbReference type="NCBI Taxonomy" id="206096"/>
    <lineage>
        <taxon>Bacteria</taxon>
        <taxon>Pseudomonadati</taxon>
        <taxon>Bacteroidota</taxon>
        <taxon>Bacteroidia</taxon>
        <taxon>Bacteroidales</taxon>
        <taxon>Dysgonomonadaceae</taxon>
        <taxon>Dysgonomonas</taxon>
        <taxon>environmental samples</taxon>
    </lineage>
</organism>
<dbReference type="PANTHER" id="PTHR43752:SF2">
    <property type="entry name" value="BNR_ASP-BOX REPEAT FAMILY PROTEIN"/>
    <property type="match status" value="1"/>
</dbReference>
<name>A0A212JEB8_9BACT</name>
<dbReference type="InterPro" id="IPR011040">
    <property type="entry name" value="Sialidase"/>
</dbReference>
<dbReference type="InterPro" id="IPR036278">
    <property type="entry name" value="Sialidase_sf"/>
</dbReference>
<dbReference type="Pfam" id="PF13088">
    <property type="entry name" value="BNR_2"/>
    <property type="match status" value="1"/>
</dbReference>
<feature type="signal peptide" evidence="1">
    <location>
        <begin position="1"/>
        <end position="27"/>
    </location>
</feature>
<dbReference type="SUPFAM" id="SSF50939">
    <property type="entry name" value="Sialidases"/>
    <property type="match status" value="1"/>
</dbReference>
<dbReference type="AlphaFoldDB" id="A0A212JEB8"/>
<dbReference type="Gene3D" id="2.120.10.10">
    <property type="match status" value="1"/>
</dbReference>
<feature type="chain" id="PRO_5013165990" description="Sialidase domain-containing protein" evidence="1">
    <location>
        <begin position="28"/>
        <end position="365"/>
    </location>
</feature>
<feature type="domain" description="Sialidase" evidence="2">
    <location>
        <begin position="64"/>
        <end position="336"/>
    </location>
</feature>